<evidence type="ECO:0000313" key="2">
    <source>
        <dbReference type="Proteomes" id="UP001597267"/>
    </source>
</evidence>
<dbReference type="EMBL" id="JBHTOP010000022">
    <property type="protein sequence ID" value="MFD1672065.1"/>
    <property type="molecule type" value="Genomic_DNA"/>
</dbReference>
<accession>A0ABW4J9E8</accession>
<comment type="caution">
    <text evidence="1">The sequence shown here is derived from an EMBL/GenBank/DDBJ whole genome shotgun (WGS) entry which is preliminary data.</text>
</comment>
<name>A0ABW4J9E8_9LACO</name>
<organism evidence="1 2">
    <name type="scientific">Agrilactobacillus yilanensis</name>
    <dbReference type="NCBI Taxonomy" id="2485997"/>
    <lineage>
        <taxon>Bacteria</taxon>
        <taxon>Bacillati</taxon>
        <taxon>Bacillota</taxon>
        <taxon>Bacilli</taxon>
        <taxon>Lactobacillales</taxon>
        <taxon>Lactobacillaceae</taxon>
        <taxon>Agrilactobacillus</taxon>
    </lineage>
</organism>
<sequence length="382" mass="44160">MSEIYTTLEQAKAQGELVNVYQHESDDFYTGVIAGLDQDSVVLATYNENGIKDGFVLLSLSAVTEVEVASTDLASMAFRIETVAKKDILVPDFLYRKLPFDTKRSLLDQVLALTFRERQLILIALEGHEDYYEGVIQSLSEPLVFDNFNRFDYSKSKKMSVEAGKIQVIEFGGLDLYLGKLLYEQQPKHRPLIRIEANDMLPLFLQRAMTDQLLISVQPKDVVNNFFVGYVSRVDQNSTLLSLLDMAGQFGGYVLLRFSEIASIASESDYVQTIRFYEQENRKRGLLVQPILRRPWPIKSFRLWQDTVEYAENNANLLRIRFKADRENSYLGYISDFDWKQFKFHVLDETNHLSTIQLKLEDCVEIAYNYLNSYMLEEENKS</sequence>
<keyword evidence="2" id="KW-1185">Reference proteome</keyword>
<dbReference type="Proteomes" id="UP001597267">
    <property type="component" value="Unassembled WGS sequence"/>
</dbReference>
<protein>
    <submittedName>
        <fullName evidence="1">Uncharacterized protein</fullName>
    </submittedName>
</protein>
<evidence type="ECO:0000313" key="1">
    <source>
        <dbReference type="EMBL" id="MFD1672065.1"/>
    </source>
</evidence>
<reference evidence="2" key="1">
    <citation type="journal article" date="2019" name="Int. J. Syst. Evol. Microbiol.">
        <title>The Global Catalogue of Microorganisms (GCM) 10K type strain sequencing project: providing services to taxonomists for standard genome sequencing and annotation.</title>
        <authorList>
            <consortium name="The Broad Institute Genomics Platform"/>
            <consortium name="The Broad Institute Genome Sequencing Center for Infectious Disease"/>
            <person name="Wu L."/>
            <person name="Ma J."/>
        </authorList>
    </citation>
    <scope>NUCLEOTIDE SEQUENCE [LARGE SCALE GENOMIC DNA]</scope>
    <source>
        <strain evidence="2">CCM 8896</strain>
    </source>
</reference>
<dbReference type="RefSeq" id="WP_125715487.1">
    <property type="nucleotide sequence ID" value="NZ_JBHTOP010000022.1"/>
</dbReference>
<gene>
    <name evidence="1" type="ORF">ACFQ5M_08155</name>
</gene>
<proteinExistence type="predicted"/>